<gene>
    <name evidence="1" type="ORF">P1J78_02920</name>
</gene>
<dbReference type="Proteomes" id="UP001220964">
    <property type="component" value="Unassembled WGS sequence"/>
</dbReference>
<comment type="caution">
    <text evidence="1">The sequence shown here is derived from an EMBL/GenBank/DDBJ whole genome shotgun (WGS) entry which is preliminary data.</text>
</comment>
<organism evidence="1 2">
    <name type="scientific">Psychromarinibacter sediminicola</name>
    <dbReference type="NCBI Taxonomy" id="3033385"/>
    <lineage>
        <taxon>Bacteria</taxon>
        <taxon>Pseudomonadati</taxon>
        <taxon>Pseudomonadota</taxon>
        <taxon>Alphaproteobacteria</taxon>
        <taxon>Rhodobacterales</taxon>
        <taxon>Paracoccaceae</taxon>
        <taxon>Psychromarinibacter</taxon>
    </lineage>
</organism>
<evidence type="ECO:0000313" key="2">
    <source>
        <dbReference type="Proteomes" id="UP001220964"/>
    </source>
</evidence>
<accession>A0AAE3NNT0</accession>
<name>A0AAE3NNT0_9RHOB</name>
<evidence type="ECO:0000313" key="1">
    <source>
        <dbReference type="EMBL" id="MDF0599676.1"/>
    </source>
</evidence>
<proteinExistence type="predicted"/>
<sequence>MPVEMPIAMCNVSEAAPMIAAPSTSNTGLEEAGPRLVRHQYPGRWRVKK</sequence>
<dbReference type="RefSeq" id="WP_275565825.1">
    <property type="nucleotide sequence ID" value="NZ_JARGYC010000005.1"/>
</dbReference>
<dbReference type="AlphaFoldDB" id="A0AAE3NNT0"/>
<protein>
    <submittedName>
        <fullName evidence="1">Uncharacterized protein</fullName>
    </submittedName>
</protein>
<dbReference type="EMBL" id="JARGYC010000005">
    <property type="protein sequence ID" value="MDF0599676.1"/>
    <property type="molecule type" value="Genomic_DNA"/>
</dbReference>
<reference evidence="1" key="1">
    <citation type="submission" date="2023-03" db="EMBL/GenBank/DDBJ databases">
        <title>Multiphase analysis and comparison of six strains from genera Psychromarinibacter, Lutimaribacter, and Maritimibacter, including a novel species: Psychromarinibacter sediminicola sp. nov.</title>
        <authorList>
            <person name="Wang Y.-H."/>
            <person name="Ye M.-Q."/>
            <person name="Du Z.-J."/>
        </authorList>
    </citation>
    <scope>NUCLEOTIDE SEQUENCE</scope>
    <source>
        <strain evidence="1">C21-152</strain>
    </source>
</reference>
<keyword evidence="2" id="KW-1185">Reference proteome</keyword>